<feature type="region of interest" description="Disordered" evidence="1">
    <location>
        <begin position="1087"/>
        <end position="1136"/>
    </location>
</feature>
<evidence type="ECO:0000313" key="3">
    <source>
        <dbReference type="Proteomes" id="UP000613740"/>
    </source>
</evidence>
<comment type="caution">
    <text evidence="2">The sequence shown here is derived from an EMBL/GenBank/DDBJ whole genome shotgun (WGS) entry which is preliminary data.</text>
</comment>
<sequence>MPVNFICCFVGSQLPGDEDTAKHAAGRARAKAEKETQTSARCLEGYIIPSAAAQQATGAETRAASDAAPSSGLVPASTPAAALLLSTPLKSAAIRAVGPSSSPSSHGVTQAAHVTYVQPHATPASQASTLRAAELETPERAAPPLAPASNLSDSPIASVRTAPSAPAHIAPAPSSGAQGAPAIPSGARLPPLPPSHGAATPGRSYVGGGSGGAGLSPIPSSVAAGRQSGSGFLESASRQLARAAEPLPYVSYSVSGGPQPLGGGGGGSHGDADGDEYDEAGDRTSAASSVAGRGIRGVSFGSGAGAAGARASSSAAVELGAGGGGVRTVRLPRGLRSPRTSNRALLTRQRTPYALRRYMGGQLVGPRELLDLPAAPSPAVGTGVGATARSHFGAASPSAARAAGTPSYANGGASFRSITTAAAAASAAGRRMHTHSGAAPSEPDTDPAALLDRNSAAAAPGSSARAAAFNAAARSAAIARQTAVRFGVRPLDPGAPSPGPEASVLSPRTTAPALLARQATPCPLRWGRLEDSWDGASEAALSHTLSNTFSHTYSNVMNAVSEHGAPPNFDAGGGGMDVFRYGGRSRAGGAISAMGGGNGSSMAGGPGDHSDRLSAGGVRGFSRAGSIRSGRLPSYGGGGTGAGFGGHQPHPHRALRVNVSLAKSRRSSVSSVMSLDPTEHGATEGAAGGATGGGGGPALPVVVSLRTGGGGGGNTPTRRGRRRNLAGNEVLGWETLVPRVPIAPMGAPDATSSVATPTAFAGAGGAAGGLHIPMPLPPSVGSLLRGSSAMPMPLSLMQPGGVGGGVGGACSSLLPPGSSLPPVNSLTTGVSSVLNCDNISCNSPAGVPGASGSAGAFPGPGWRQPPGALAIPLLQSAHSQPSPKPQLVSPPLHGVAVGVGGAGGRSGGSSMGQQVSFQPLMGGPPLAGIRTREMAVGHMEPQGSAFPRPDLPPAPELAAELAPVSSSRGSSIAGNTLGAQPLTGFRFVPSGGGGAMGIASRVSGNGMAGGSWYGTRGTQSSDGRAAIPMPTGYASGAKSPLAVVTTAGGGLAPGGAAHTLRRSCLSMSRPASTANIASAAAAAAAVALPHHQQQQQQQQLGQYHQQHGGISNTEPRSTDGGCPTSGRLAGGASGAGRRVLQHAGSVRSHAPTEDDSAESLVKLAQAATWETNNNITSGTSGYHGNKAADDITTSGDMFATAAHGAGGARAADEDAIASGLIVLGGEDPQRVAPAAPPPTTGIAALVSPTPVPGPALTPVSLASPLRHVLGNGPPSSRLSRCTSLAQHEAQLLR</sequence>
<feature type="compositionally biased region" description="Low complexity" evidence="1">
    <location>
        <begin position="162"/>
        <end position="187"/>
    </location>
</feature>
<feature type="region of interest" description="Disordered" evidence="1">
    <location>
        <begin position="667"/>
        <end position="694"/>
    </location>
</feature>
<evidence type="ECO:0000256" key="1">
    <source>
        <dbReference type="SAM" id="MobiDB-lite"/>
    </source>
</evidence>
<feature type="region of interest" description="Disordered" evidence="1">
    <location>
        <begin position="251"/>
        <end position="290"/>
    </location>
</feature>
<dbReference type="Proteomes" id="UP000613740">
    <property type="component" value="Unassembled WGS sequence"/>
</dbReference>
<evidence type="ECO:0000313" key="2">
    <source>
        <dbReference type="EMBL" id="KAG2437544.1"/>
    </source>
</evidence>
<dbReference type="OrthoDB" id="545516at2759"/>
<gene>
    <name evidence="2" type="ORF">HYH02_011187</name>
</gene>
<feature type="compositionally biased region" description="Gly residues" evidence="1">
    <location>
        <begin position="259"/>
        <end position="269"/>
    </location>
</feature>
<name>A0A835T2B7_9CHLO</name>
<reference evidence="2" key="1">
    <citation type="journal article" date="2020" name="bioRxiv">
        <title>Comparative genomics of Chlamydomonas.</title>
        <authorList>
            <person name="Craig R.J."/>
            <person name="Hasan A.R."/>
            <person name="Ness R.W."/>
            <person name="Keightley P.D."/>
        </authorList>
    </citation>
    <scope>NUCLEOTIDE SEQUENCE</scope>
    <source>
        <strain evidence="2">CCAP 11/173</strain>
    </source>
</reference>
<accession>A0A835T2B7</accession>
<proteinExistence type="predicted"/>
<feature type="region of interest" description="Disordered" evidence="1">
    <location>
        <begin position="426"/>
        <end position="449"/>
    </location>
</feature>
<organism evidence="2 3">
    <name type="scientific">Chlamydomonas schloesseri</name>
    <dbReference type="NCBI Taxonomy" id="2026947"/>
    <lineage>
        <taxon>Eukaryota</taxon>
        <taxon>Viridiplantae</taxon>
        <taxon>Chlorophyta</taxon>
        <taxon>core chlorophytes</taxon>
        <taxon>Chlorophyceae</taxon>
        <taxon>CS clade</taxon>
        <taxon>Chlamydomonadales</taxon>
        <taxon>Chlamydomonadaceae</taxon>
        <taxon>Chlamydomonas</taxon>
    </lineage>
</organism>
<feature type="region of interest" description="Disordered" evidence="1">
    <location>
        <begin position="121"/>
        <end position="212"/>
    </location>
</feature>
<dbReference type="EMBL" id="JAEHOD010000046">
    <property type="protein sequence ID" value="KAG2437544.1"/>
    <property type="molecule type" value="Genomic_DNA"/>
</dbReference>
<keyword evidence="3" id="KW-1185">Reference proteome</keyword>
<protein>
    <submittedName>
        <fullName evidence="2">Uncharacterized protein</fullName>
    </submittedName>
</protein>
<feature type="compositionally biased region" description="Low complexity" evidence="1">
    <location>
        <begin position="1087"/>
        <end position="1107"/>
    </location>
</feature>